<dbReference type="EMBL" id="JAUSUR010000004">
    <property type="protein sequence ID" value="MDQ0361706.1"/>
    <property type="molecule type" value="Genomic_DNA"/>
</dbReference>
<feature type="signal peptide" evidence="8">
    <location>
        <begin position="1"/>
        <end position="28"/>
    </location>
</feature>
<evidence type="ECO:0000256" key="4">
    <source>
        <dbReference type="ARBA" id="ARBA00022840"/>
    </source>
</evidence>
<dbReference type="Gene3D" id="1.20.1560.10">
    <property type="entry name" value="ABC transporter type 1, transmembrane domain"/>
    <property type="match status" value="1"/>
</dbReference>
<dbReference type="SUPFAM" id="SSF90123">
    <property type="entry name" value="ABC transporter transmembrane region"/>
    <property type="match status" value="1"/>
</dbReference>
<protein>
    <submittedName>
        <fullName evidence="11">ATP-binding cassette subfamily B protein</fullName>
    </submittedName>
</protein>
<keyword evidence="5 7" id="KW-1133">Transmembrane helix</keyword>
<dbReference type="InterPro" id="IPR027417">
    <property type="entry name" value="P-loop_NTPase"/>
</dbReference>
<gene>
    <name evidence="11" type="ORF">J2S15_002456</name>
</gene>
<evidence type="ECO:0000256" key="1">
    <source>
        <dbReference type="ARBA" id="ARBA00004651"/>
    </source>
</evidence>
<dbReference type="InterPro" id="IPR003439">
    <property type="entry name" value="ABC_transporter-like_ATP-bd"/>
</dbReference>
<evidence type="ECO:0000256" key="3">
    <source>
        <dbReference type="ARBA" id="ARBA00022741"/>
    </source>
</evidence>
<evidence type="ECO:0000259" key="9">
    <source>
        <dbReference type="PROSITE" id="PS50893"/>
    </source>
</evidence>
<accession>A0ABU0E4F8</accession>
<evidence type="ECO:0000256" key="2">
    <source>
        <dbReference type="ARBA" id="ARBA00022692"/>
    </source>
</evidence>
<comment type="subcellular location">
    <subcellularLocation>
        <location evidence="1">Cell membrane</location>
        <topology evidence="1">Multi-pass membrane protein</topology>
    </subcellularLocation>
</comment>
<dbReference type="InterPro" id="IPR017871">
    <property type="entry name" value="ABC_transporter-like_CS"/>
</dbReference>
<dbReference type="CDD" id="cd18548">
    <property type="entry name" value="ABC_6TM_Tm287_like"/>
    <property type="match status" value="1"/>
</dbReference>
<name>A0ABU0E4F8_9FIRM</name>
<feature type="domain" description="ABC transmembrane type-1" evidence="10">
    <location>
        <begin position="234"/>
        <end position="476"/>
    </location>
</feature>
<feature type="transmembrane region" description="Helical" evidence="7">
    <location>
        <begin position="303"/>
        <end position="327"/>
    </location>
</feature>
<keyword evidence="12" id="KW-1185">Reference proteome</keyword>
<dbReference type="Proteomes" id="UP001230220">
    <property type="component" value="Unassembled WGS sequence"/>
</dbReference>
<evidence type="ECO:0000256" key="8">
    <source>
        <dbReference type="SAM" id="SignalP"/>
    </source>
</evidence>
<dbReference type="PROSITE" id="PS50929">
    <property type="entry name" value="ABC_TM1F"/>
    <property type="match status" value="1"/>
</dbReference>
<dbReference type="RefSeq" id="WP_307408663.1">
    <property type="nucleotide sequence ID" value="NZ_JAUSUR010000004.1"/>
</dbReference>
<sequence>MLKVLKYVKKYWLALVCIIALLYGQAQAELALPDYMSNIVTYGIQTGGFDEVVPEIMSQETMDNAMIFMSDEDKEFVLSQYNYQEFKDIDNKDLPYEIDMSDKSVVKDTGLYVLKSEVSDENFDKLTKAMGEPMLMVSSLESIANGDTSLMEEKDKEKIEEMLAQIPEGMTIFDMMRMMPQEQLDEQMKDFTAKFDAVGESAIEIAAASGVKAEYAKLGVDVDTIQTNYIMSTGLTMLLISLGGGLCAILVGYFSSRMAAKVSRNMRQDTFEKVESFSSTELNKFSTASLITRTTNDIQQVQMALIMTLRIAIYAPIMAFGAIVRVMNSSTSMVWIIALVVVVIMGVMITTFAIAGPKFRIMQKLVDKLNLVTRESLSGMLVIRAFHTEEVEEERFDEASTAKRKVDLFTSRTMSVVMPIVTFIFSATSLLIVWMASHEIDLGTMQIGDMMAFIQYSMQIIMSFMMLAMISIMLPRAGVAAKRIFEVLETPLSIADPEHPETFSDDMKGYVEFKDVSFRYPGAEEDVLHDINFVAKPRQTTAFIGSTGSGKSTIINLVPRFFDVTSGSIEVDGLDVRSVTQKDLRSKIGLVPQKGVLFSGTIESNIKYSDENMNDSVMEEASEVAQATEFIDSKPERYESEIAQGGANVSGGQKQRISIARAIAKQPEIFIFDDSFSALDFKTDANLREALYKLCQKTGSTVLLVGQRIASIMNADQIIVLDEGKIVGKGTHNELMKSCEVYQEIAYSQLSKEELENE</sequence>
<evidence type="ECO:0000259" key="10">
    <source>
        <dbReference type="PROSITE" id="PS50929"/>
    </source>
</evidence>
<evidence type="ECO:0000313" key="12">
    <source>
        <dbReference type="Proteomes" id="UP001230220"/>
    </source>
</evidence>
<keyword evidence="2 7" id="KW-0812">Transmembrane</keyword>
<dbReference type="GO" id="GO:0005524">
    <property type="term" value="F:ATP binding"/>
    <property type="evidence" value="ECO:0007669"/>
    <property type="project" value="UniProtKB-KW"/>
</dbReference>
<dbReference type="PANTHER" id="PTHR24221:SF276">
    <property type="entry name" value="ABC TRANSPORTER, ATP-BINDING_PERMEASE PROTEIN"/>
    <property type="match status" value="1"/>
</dbReference>
<organism evidence="11 12">
    <name type="scientific">Breznakia pachnodae</name>
    <dbReference type="NCBI Taxonomy" id="265178"/>
    <lineage>
        <taxon>Bacteria</taxon>
        <taxon>Bacillati</taxon>
        <taxon>Bacillota</taxon>
        <taxon>Erysipelotrichia</taxon>
        <taxon>Erysipelotrichales</taxon>
        <taxon>Erysipelotrichaceae</taxon>
        <taxon>Breznakia</taxon>
    </lineage>
</organism>
<dbReference type="InterPro" id="IPR036640">
    <property type="entry name" value="ABC1_TM_sf"/>
</dbReference>
<dbReference type="InterPro" id="IPR039421">
    <property type="entry name" value="Type_1_exporter"/>
</dbReference>
<keyword evidence="4 11" id="KW-0067">ATP-binding</keyword>
<feature type="transmembrane region" description="Helical" evidence="7">
    <location>
        <begin position="229"/>
        <end position="254"/>
    </location>
</feature>
<feature type="transmembrane region" description="Helical" evidence="7">
    <location>
        <begin position="413"/>
        <end position="436"/>
    </location>
</feature>
<dbReference type="InterPro" id="IPR003593">
    <property type="entry name" value="AAA+_ATPase"/>
</dbReference>
<dbReference type="Pfam" id="PF00664">
    <property type="entry name" value="ABC_membrane"/>
    <property type="match status" value="1"/>
</dbReference>
<comment type="caution">
    <text evidence="11">The sequence shown here is derived from an EMBL/GenBank/DDBJ whole genome shotgun (WGS) entry which is preliminary data.</text>
</comment>
<dbReference type="Gene3D" id="3.40.50.300">
    <property type="entry name" value="P-loop containing nucleotide triphosphate hydrolases"/>
    <property type="match status" value="1"/>
</dbReference>
<keyword evidence="3" id="KW-0547">Nucleotide-binding</keyword>
<dbReference type="SUPFAM" id="SSF52540">
    <property type="entry name" value="P-loop containing nucleoside triphosphate hydrolases"/>
    <property type="match status" value="1"/>
</dbReference>
<feature type="chain" id="PRO_5047335815" evidence="8">
    <location>
        <begin position="29"/>
        <end position="758"/>
    </location>
</feature>
<feature type="transmembrane region" description="Helical" evidence="7">
    <location>
        <begin position="456"/>
        <end position="474"/>
    </location>
</feature>
<proteinExistence type="predicted"/>
<reference evidence="11 12" key="1">
    <citation type="submission" date="2023-07" db="EMBL/GenBank/DDBJ databases">
        <title>Genomic Encyclopedia of Type Strains, Phase IV (KMG-IV): sequencing the most valuable type-strain genomes for metagenomic binning, comparative biology and taxonomic classification.</title>
        <authorList>
            <person name="Goeker M."/>
        </authorList>
    </citation>
    <scope>NUCLEOTIDE SEQUENCE [LARGE SCALE GENOMIC DNA]</scope>
    <source>
        <strain evidence="11 12">DSM 16784</strain>
    </source>
</reference>
<feature type="transmembrane region" description="Helical" evidence="7">
    <location>
        <begin position="333"/>
        <end position="355"/>
    </location>
</feature>
<feature type="domain" description="ABC transporter" evidence="9">
    <location>
        <begin position="511"/>
        <end position="748"/>
    </location>
</feature>
<evidence type="ECO:0000313" key="11">
    <source>
        <dbReference type="EMBL" id="MDQ0361706.1"/>
    </source>
</evidence>
<dbReference type="PROSITE" id="PS50893">
    <property type="entry name" value="ABC_TRANSPORTER_2"/>
    <property type="match status" value="1"/>
</dbReference>
<dbReference type="Pfam" id="PF00005">
    <property type="entry name" value="ABC_tran"/>
    <property type="match status" value="1"/>
</dbReference>
<dbReference type="PROSITE" id="PS00211">
    <property type="entry name" value="ABC_TRANSPORTER_1"/>
    <property type="match status" value="1"/>
</dbReference>
<dbReference type="InterPro" id="IPR011527">
    <property type="entry name" value="ABC1_TM_dom"/>
</dbReference>
<keyword evidence="6 7" id="KW-0472">Membrane</keyword>
<evidence type="ECO:0000256" key="7">
    <source>
        <dbReference type="SAM" id="Phobius"/>
    </source>
</evidence>
<evidence type="ECO:0000256" key="6">
    <source>
        <dbReference type="ARBA" id="ARBA00023136"/>
    </source>
</evidence>
<dbReference type="PANTHER" id="PTHR24221">
    <property type="entry name" value="ATP-BINDING CASSETTE SUB-FAMILY B"/>
    <property type="match status" value="1"/>
</dbReference>
<evidence type="ECO:0000256" key="5">
    <source>
        <dbReference type="ARBA" id="ARBA00022989"/>
    </source>
</evidence>
<keyword evidence="8" id="KW-0732">Signal</keyword>
<dbReference type="SMART" id="SM00382">
    <property type="entry name" value="AAA"/>
    <property type="match status" value="1"/>
</dbReference>